<name>A0A8H7A7G7_9EURO</name>
<feature type="compositionally biased region" description="Low complexity" evidence="1">
    <location>
        <begin position="496"/>
        <end position="509"/>
    </location>
</feature>
<evidence type="ECO:0000313" key="3">
    <source>
        <dbReference type="EMBL" id="KAF7502562.1"/>
    </source>
</evidence>
<feature type="compositionally biased region" description="Low complexity" evidence="1">
    <location>
        <begin position="445"/>
        <end position="461"/>
    </location>
</feature>
<feature type="domain" description="VOC" evidence="2">
    <location>
        <begin position="1"/>
        <end position="122"/>
    </location>
</feature>
<protein>
    <recommendedName>
        <fullName evidence="2">VOC domain-containing protein</fullName>
    </recommendedName>
</protein>
<feature type="compositionally biased region" description="Basic and acidic residues" evidence="1">
    <location>
        <begin position="464"/>
        <end position="479"/>
    </location>
</feature>
<feature type="compositionally biased region" description="Low complexity" evidence="1">
    <location>
        <begin position="521"/>
        <end position="540"/>
    </location>
</feature>
<keyword evidence="4" id="KW-1185">Reference proteome</keyword>
<dbReference type="Proteomes" id="UP000606974">
    <property type="component" value="Unassembled WGS sequence"/>
</dbReference>
<comment type="caution">
    <text evidence="3">The sequence shown here is derived from an EMBL/GenBank/DDBJ whole genome shotgun (WGS) entry which is preliminary data.</text>
</comment>
<dbReference type="PROSITE" id="PS51819">
    <property type="entry name" value="VOC"/>
    <property type="match status" value="1"/>
</dbReference>
<dbReference type="PANTHER" id="PTHR35006">
    <property type="entry name" value="GLYOXALASE FAMILY PROTEIN (AFU_ORTHOLOGUE AFUA_5G14830)"/>
    <property type="match status" value="1"/>
</dbReference>
<dbReference type="EMBL" id="JAACFV010000238">
    <property type="protein sequence ID" value="KAF7502562.1"/>
    <property type="molecule type" value="Genomic_DNA"/>
</dbReference>
<dbReference type="SUPFAM" id="SSF54593">
    <property type="entry name" value="Glyoxalase/Bleomycin resistance protein/Dihydroxybiphenyl dioxygenase"/>
    <property type="match status" value="1"/>
</dbReference>
<feature type="compositionally biased region" description="Polar residues" evidence="1">
    <location>
        <begin position="393"/>
        <end position="407"/>
    </location>
</feature>
<proteinExistence type="predicted"/>
<dbReference type="InterPro" id="IPR037523">
    <property type="entry name" value="VOC_core"/>
</dbReference>
<evidence type="ECO:0000259" key="2">
    <source>
        <dbReference type="PROSITE" id="PS51819"/>
    </source>
</evidence>
<feature type="region of interest" description="Disordered" evidence="1">
    <location>
        <begin position="255"/>
        <end position="275"/>
    </location>
</feature>
<gene>
    <name evidence="3" type="ORF">GJ744_005480</name>
</gene>
<dbReference type="OrthoDB" id="10249419at2759"/>
<feature type="region of interest" description="Disordered" evidence="1">
    <location>
        <begin position="149"/>
        <end position="181"/>
    </location>
</feature>
<evidence type="ECO:0000313" key="4">
    <source>
        <dbReference type="Proteomes" id="UP000606974"/>
    </source>
</evidence>
<dbReference type="Gene3D" id="3.10.180.10">
    <property type="entry name" value="2,3-Dihydroxybiphenyl 1,2-Dioxygenase, domain 1"/>
    <property type="match status" value="1"/>
</dbReference>
<feature type="region of interest" description="Disordered" evidence="1">
    <location>
        <begin position="442"/>
        <end position="540"/>
    </location>
</feature>
<feature type="region of interest" description="Disordered" evidence="1">
    <location>
        <begin position="314"/>
        <end position="425"/>
    </location>
</feature>
<feature type="compositionally biased region" description="Basic residues" evidence="1">
    <location>
        <begin position="480"/>
        <end position="495"/>
    </location>
</feature>
<dbReference type="AlphaFoldDB" id="A0A8H7A7G7"/>
<feature type="compositionally biased region" description="Polar residues" evidence="1">
    <location>
        <begin position="368"/>
        <end position="380"/>
    </location>
</feature>
<reference evidence="3" key="1">
    <citation type="submission" date="2020-02" db="EMBL/GenBank/DDBJ databases">
        <authorList>
            <person name="Palmer J.M."/>
        </authorList>
    </citation>
    <scope>NUCLEOTIDE SEQUENCE</scope>
    <source>
        <strain evidence="3">EPUS1.4</strain>
        <tissue evidence="3">Thallus</tissue>
    </source>
</reference>
<accession>A0A8H7A7G7</accession>
<evidence type="ECO:0000256" key="1">
    <source>
        <dbReference type="SAM" id="MobiDB-lite"/>
    </source>
</evidence>
<dbReference type="PANTHER" id="PTHR35006:SF3">
    <property type="entry name" value="GLYOXALASE FAMILY PROTEIN (AFU_ORTHOLOGUE AFUA_3G06020)"/>
    <property type="match status" value="1"/>
</dbReference>
<organism evidence="3 4">
    <name type="scientific">Endocarpon pusillum</name>
    <dbReference type="NCBI Taxonomy" id="364733"/>
    <lineage>
        <taxon>Eukaryota</taxon>
        <taxon>Fungi</taxon>
        <taxon>Dikarya</taxon>
        <taxon>Ascomycota</taxon>
        <taxon>Pezizomycotina</taxon>
        <taxon>Eurotiomycetes</taxon>
        <taxon>Chaetothyriomycetidae</taxon>
        <taxon>Verrucariales</taxon>
        <taxon>Verrucariaceae</taxon>
        <taxon>Endocarpon</taxon>
    </lineage>
</organism>
<sequence>MPSSITLTVSHLPTSASFFLSALQPLNYAYRGRSDNTIGFGSTLHPSTPPDFWITQEIPGVPAGAAHIAFQAPSTTAVQHFFTAALKAGGKIHGEPAVRDDSGYYSAAVIDFDGNSIEAVFRPSNSDGKENDVKSTVSSEAMTKAVSEVRSQASRAPPSVAESCISRSALPSEAPTPARKIPGDMVEGIVSVANVARNLVQSVNGSQPSPPRPTGNGDGNVILGTLLGVAAGAALHYAFSHDKDTKTRPGLYARSATEPTMPVHHEPYDQLESGPKYITLEDNDYASTIRPNHSTAGSYRNSAGNQRVYATGFGNGSIAPSKASKASQRTSAPRMIEAPPLAPPSTFHHAPQSQISRSSSHHPKAPSMSPSHASRPSTTRRASERSIAEPPVTTVTSRHVLRTTSESQIHRTSTYPPPSAAATARTVTATIRPAPLSEANLARVTSASTAPAPSPSLPLSLHSKNKEPEAYPIDIDGRSRTSKSRSKSGSRHGSKHGSSSKAAGSTSSSKKMDLEVTPEDSVSQVSSVRSASTVRQRSRK</sequence>
<dbReference type="CDD" id="cd07262">
    <property type="entry name" value="VOC_like"/>
    <property type="match status" value="1"/>
</dbReference>
<dbReference type="InterPro" id="IPR029068">
    <property type="entry name" value="Glyas_Bleomycin-R_OHBP_Dase"/>
</dbReference>